<dbReference type="NCBIfam" id="TIGR00595">
    <property type="entry name" value="priA"/>
    <property type="match status" value="1"/>
</dbReference>
<dbReference type="InterPro" id="IPR005259">
    <property type="entry name" value="PriA"/>
</dbReference>
<evidence type="ECO:0000256" key="6">
    <source>
        <dbReference type="ARBA" id="ARBA00022840"/>
    </source>
</evidence>
<evidence type="ECO:0000259" key="8">
    <source>
        <dbReference type="SMART" id="SM00490"/>
    </source>
</evidence>
<dbReference type="Gene3D" id="3.40.50.300">
    <property type="entry name" value="P-loop containing nucleotide triphosphate hydrolases"/>
    <property type="match status" value="2"/>
</dbReference>
<dbReference type="EMBL" id="CP088295">
    <property type="protein sequence ID" value="UUY02081.1"/>
    <property type="molecule type" value="Genomic_DNA"/>
</dbReference>
<dbReference type="PANTHER" id="PTHR30580">
    <property type="entry name" value="PRIMOSOMAL PROTEIN N"/>
    <property type="match status" value="1"/>
</dbReference>
<keyword evidence="5" id="KW-0862">Zinc</keyword>
<dbReference type="SMART" id="SM00490">
    <property type="entry name" value="HELICc"/>
    <property type="match status" value="1"/>
</dbReference>
<keyword evidence="4" id="KW-0547">Nucleotide-binding</keyword>
<dbReference type="InterPro" id="IPR041236">
    <property type="entry name" value="PriA_C"/>
</dbReference>
<feature type="domain" description="Helicase C-terminal" evidence="8">
    <location>
        <begin position="183"/>
        <end position="274"/>
    </location>
</feature>
<keyword evidence="10" id="KW-1185">Reference proteome</keyword>
<evidence type="ECO:0000256" key="7">
    <source>
        <dbReference type="ARBA" id="ARBA00023125"/>
    </source>
</evidence>
<dbReference type="PANTHER" id="PTHR30580:SF0">
    <property type="entry name" value="PRIMOSOMAL PROTEIN N"/>
    <property type="match status" value="1"/>
</dbReference>
<name>A0ABY5PBU6_9ACTN</name>
<keyword evidence="7" id="KW-0238">DNA-binding</keyword>
<dbReference type="SUPFAM" id="SSF52540">
    <property type="entry name" value="P-loop containing nucleoside triphosphate hydrolases"/>
    <property type="match status" value="2"/>
</dbReference>
<keyword evidence="2" id="KW-0235">DNA replication</keyword>
<dbReference type="InterPro" id="IPR027417">
    <property type="entry name" value="P-loop_NTPase"/>
</dbReference>
<evidence type="ECO:0000313" key="9">
    <source>
        <dbReference type="EMBL" id="UUY02081.1"/>
    </source>
</evidence>
<evidence type="ECO:0000256" key="2">
    <source>
        <dbReference type="ARBA" id="ARBA00022705"/>
    </source>
</evidence>
<sequence>MCVGPRSAVFAPLADVGLIVVDEEHDPSYKHEGDPRYDARRVAAKRALDAGALLLCGSATPRPESYRALRRLRLSRRVDGQHPPPVRTIDMRGTDAALHPDTVDALATARKSIVLLNRRGWSNFLDCRSCGHAWMCPNCDVALVLHRAGAYLACHHCGHRERVPQHCTECGSVSVARHGAGTERLEHDLAQLGLPTFRLDADVRDPGGALRAFERAERGVLIGTQMVAKGHDFPDVTLGVVVDADATLRFPDFRAEERTFALVAQLAGRAGRGEAGGRVLVQTLAPDAPSIVAATQHDADGFLAGELARREALRYPPFATLIKFVCSAEALPPAMAAATALADHLRAHGVPGDVLGPAPLFRLRERERAQLIVKAAERRPAVRAAGAAVDAVAGAKEHKGVSFSVDVDPQ</sequence>
<gene>
    <name evidence="9" type="primary">priA</name>
    <name evidence="9" type="ORF">LRS13_15310</name>
</gene>
<keyword evidence="1" id="KW-0639">Primosome</keyword>
<protein>
    <submittedName>
        <fullName evidence="9">Primosomal protein N</fullName>
    </submittedName>
</protein>
<evidence type="ECO:0000256" key="3">
    <source>
        <dbReference type="ARBA" id="ARBA00022723"/>
    </source>
</evidence>
<dbReference type="InterPro" id="IPR001650">
    <property type="entry name" value="Helicase_C-like"/>
</dbReference>
<reference evidence="10" key="1">
    <citation type="submission" date="2021-11" db="EMBL/GenBank/DDBJ databases">
        <title>Cultivation dependent microbiological survey of springs from the worlds oldest radium mine currently devoted to the extraction of radon-saturated water.</title>
        <authorList>
            <person name="Kapinusova G."/>
            <person name="Smrhova T."/>
            <person name="Strejcek M."/>
            <person name="Suman J."/>
            <person name="Jani K."/>
            <person name="Pajer P."/>
            <person name="Uhlik O."/>
        </authorList>
    </citation>
    <scope>NUCLEOTIDE SEQUENCE [LARGE SCALE GENOMIC DNA]</scope>
    <source>
        <strain evidence="10">J379</strain>
    </source>
</reference>
<evidence type="ECO:0000256" key="4">
    <source>
        <dbReference type="ARBA" id="ARBA00022741"/>
    </source>
</evidence>
<proteinExistence type="predicted"/>
<organism evidence="9 10">
    <name type="scientific">Svornostia abyssi</name>
    <dbReference type="NCBI Taxonomy" id="2898438"/>
    <lineage>
        <taxon>Bacteria</taxon>
        <taxon>Bacillati</taxon>
        <taxon>Actinomycetota</taxon>
        <taxon>Thermoleophilia</taxon>
        <taxon>Solirubrobacterales</taxon>
        <taxon>Baekduiaceae</taxon>
        <taxon>Svornostia</taxon>
    </lineage>
</organism>
<evidence type="ECO:0000256" key="1">
    <source>
        <dbReference type="ARBA" id="ARBA00022515"/>
    </source>
</evidence>
<dbReference type="Pfam" id="PF18319">
    <property type="entry name" value="Zn_ribbon_PriA"/>
    <property type="match status" value="1"/>
</dbReference>
<evidence type="ECO:0000313" key="10">
    <source>
        <dbReference type="Proteomes" id="UP001058860"/>
    </source>
</evidence>
<evidence type="ECO:0000256" key="5">
    <source>
        <dbReference type="ARBA" id="ARBA00022833"/>
    </source>
</evidence>
<keyword evidence="6" id="KW-0067">ATP-binding</keyword>
<dbReference type="InterPro" id="IPR040498">
    <property type="entry name" value="PriA_CRR"/>
</dbReference>
<dbReference type="Proteomes" id="UP001058860">
    <property type="component" value="Chromosome"/>
</dbReference>
<dbReference type="Pfam" id="PF18074">
    <property type="entry name" value="PriA_C"/>
    <property type="match status" value="1"/>
</dbReference>
<accession>A0ABY5PBU6</accession>
<keyword evidence="3" id="KW-0479">Metal-binding</keyword>